<feature type="compositionally biased region" description="Basic and acidic residues" evidence="1">
    <location>
        <begin position="94"/>
        <end position="123"/>
    </location>
</feature>
<sequence length="369" mass="41839">MCLCTIHTWDKCEHEMTEWQPCKKLLKAQRRPQRWSRWFCISTGSSSRPVCQVTNERVGNQYSCPECIAKMNKSLDRLKRFEDENRRKVAARQQQEEKEQLARKKKQAEEQHAARTQRRKEVAARLQQEADQARDRAWDRAAVQQQGRGRAHADSYIDEDLYRQCFEALSEAEPQDQRRGKPALPPLQIPSSLPSNVGRHKGKVSSGPTASIANAGGRHRAINNHGGDVQSWNQQTDPWKRPDNPGKHGKPGSSTAFDSPTIPVPVKSVAPAPASQVVRRAPVSRGAIVRNAGNVQRQQQHPYVAPPHSVQYRPLPLREVEVKARPVHEIAWDFGNHIPKGQKIVHETSDEYGEPLPGDDFLDDMTRNK</sequence>
<keyword evidence="3" id="KW-1185">Reference proteome</keyword>
<evidence type="ECO:0000313" key="3">
    <source>
        <dbReference type="Proteomes" id="UP000275385"/>
    </source>
</evidence>
<dbReference type="EMBL" id="QVQW01000095">
    <property type="protein sequence ID" value="RKU40678.1"/>
    <property type="molecule type" value="Genomic_DNA"/>
</dbReference>
<feature type="region of interest" description="Disordered" evidence="1">
    <location>
        <begin position="86"/>
        <end position="130"/>
    </location>
</feature>
<dbReference type="Proteomes" id="UP000275385">
    <property type="component" value="Unassembled WGS sequence"/>
</dbReference>
<feature type="region of interest" description="Disordered" evidence="1">
    <location>
        <begin position="348"/>
        <end position="369"/>
    </location>
</feature>
<organism evidence="2 3">
    <name type="scientific">Coniochaeta pulveracea</name>
    <dbReference type="NCBI Taxonomy" id="177199"/>
    <lineage>
        <taxon>Eukaryota</taxon>
        <taxon>Fungi</taxon>
        <taxon>Dikarya</taxon>
        <taxon>Ascomycota</taxon>
        <taxon>Pezizomycotina</taxon>
        <taxon>Sordariomycetes</taxon>
        <taxon>Sordariomycetidae</taxon>
        <taxon>Coniochaetales</taxon>
        <taxon>Coniochaetaceae</taxon>
        <taxon>Coniochaeta</taxon>
    </lineage>
</organism>
<protein>
    <submittedName>
        <fullName evidence="2">Uncharacterized protein</fullName>
    </submittedName>
</protein>
<comment type="caution">
    <text evidence="2">The sequence shown here is derived from an EMBL/GenBank/DDBJ whole genome shotgun (WGS) entry which is preliminary data.</text>
</comment>
<evidence type="ECO:0000256" key="1">
    <source>
        <dbReference type="SAM" id="MobiDB-lite"/>
    </source>
</evidence>
<accession>A0A420XZ01</accession>
<reference evidence="2 3" key="1">
    <citation type="submission" date="2018-08" db="EMBL/GenBank/DDBJ databases">
        <title>Draft genome of the lignicolous fungus Coniochaeta pulveracea.</title>
        <authorList>
            <person name="Borstlap C.J."/>
            <person name="De Witt R.N."/>
            <person name="Botha A."/>
            <person name="Volschenk H."/>
        </authorList>
    </citation>
    <scope>NUCLEOTIDE SEQUENCE [LARGE SCALE GENOMIC DNA]</scope>
    <source>
        <strain evidence="2 3">CAB683</strain>
    </source>
</reference>
<feature type="region of interest" description="Disordered" evidence="1">
    <location>
        <begin position="171"/>
        <end position="277"/>
    </location>
</feature>
<proteinExistence type="predicted"/>
<name>A0A420XZ01_9PEZI</name>
<gene>
    <name evidence="2" type="ORF">DL546_003764</name>
</gene>
<dbReference type="AlphaFoldDB" id="A0A420XZ01"/>
<feature type="compositionally biased region" description="Low complexity" evidence="1">
    <location>
        <begin position="264"/>
        <end position="277"/>
    </location>
</feature>
<evidence type="ECO:0000313" key="2">
    <source>
        <dbReference type="EMBL" id="RKU40678.1"/>
    </source>
</evidence>